<organism evidence="6 7">
    <name type="scientific">Meganyctiphanes norvegica</name>
    <name type="common">Northern krill</name>
    <name type="synonym">Thysanopoda norvegica</name>
    <dbReference type="NCBI Taxonomy" id="48144"/>
    <lineage>
        <taxon>Eukaryota</taxon>
        <taxon>Metazoa</taxon>
        <taxon>Ecdysozoa</taxon>
        <taxon>Arthropoda</taxon>
        <taxon>Crustacea</taxon>
        <taxon>Multicrustacea</taxon>
        <taxon>Malacostraca</taxon>
        <taxon>Eumalacostraca</taxon>
        <taxon>Eucarida</taxon>
        <taxon>Euphausiacea</taxon>
        <taxon>Euphausiidae</taxon>
        <taxon>Meganyctiphanes</taxon>
    </lineage>
</organism>
<name>A0AAV2SIU3_MEGNR</name>
<protein>
    <recommendedName>
        <fullName evidence="2">small monomeric GTPase</fullName>
        <ecNumber evidence="2">3.6.5.2</ecNumber>
    </recommendedName>
</protein>
<comment type="catalytic activity">
    <reaction evidence="4">
        <text>GTP + H2O = GDP + phosphate + H(+)</text>
        <dbReference type="Rhea" id="RHEA:19669"/>
        <dbReference type="ChEBI" id="CHEBI:15377"/>
        <dbReference type="ChEBI" id="CHEBI:15378"/>
        <dbReference type="ChEBI" id="CHEBI:37565"/>
        <dbReference type="ChEBI" id="CHEBI:43474"/>
        <dbReference type="ChEBI" id="CHEBI:58189"/>
        <dbReference type="EC" id="3.6.5.2"/>
    </reaction>
</comment>
<dbReference type="GO" id="GO:0005525">
    <property type="term" value="F:GTP binding"/>
    <property type="evidence" value="ECO:0007669"/>
    <property type="project" value="InterPro"/>
</dbReference>
<dbReference type="InterPro" id="IPR001806">
    <property type="entry name" value="Small_GTPase"/>
</dbReference>
<dbReference type="SUPFAM" id="SSF52540">
    <property type="entry name" value="P-loop containing nucleoside triphosphate hydrolases"/>
    <property type="match status" value="1"/>
</dbReference>
<dbReference type="EC" id="3.6.5.2" evidence="2"/>
<dbReference type="PANTHER" id="PTHR45704">
    <property type="entry name" value="RAS-LIKE FAMILY MEMBER 11"/>
    <property type="match status" value="1"/>
</dbReference>
<sequence length="295" mass="32488">MAKEGWSCVPPQKIKKSFCNSSKDIFPLSSVREHYNYMAVPMGQLNNVCGHPRSALAYGHSAITRIIDIFVGSLDHDTYLSDTFEPDKYLMYSANTTVRRTMKIFYSNPDEVVVPQETVAWAEAWVVVYAITSWESFRVAVRAVEAVTAAMPHQGASGAGAGSGGACGGGDHVAATPTPVLIMANKKDLEHIRQVPEAEGRKLSNQYGCKFVEVSAAEMVSQVNESIDGLLRQISQLKGQTSPRLRKLSVSKMFNQLMNRSSGSSSSSSSEHRPLMPRVSLRDRSRKRGHIRHNL</sequence>
<feature type="compositionally biased region" description="Basic residues" evidence="5">
    <location>
        <begin position="284"/>
        <end position="295"/>
    </location>
</feature>
<dbReference type="Pfam" id="PF00071">
    <property type="entry name" value="Ras"/>
    <property type="match status" value="1"/>
</dbReference>
<dbReference type="InterPro" id="IPR051065">
    <property type="entry name" value="Ras-related_GTPase"/>
</dbReference>
<evidence type="ECO:0000256" key="2">
    <source>
        <dbReference type="ARBA" id="ARBA00011984"/>
    </source>
</evidence>
<proteinExistence type="inferred from homology"/>
<evidence type="ECO:0000256" key="1">
    <source>
        <dbReference type="ARBA" id="ARBA00008344"/>
    </source>
</evidence>
<comment type="similarity">
    <text evidence="1">Belongs to the small GTPase superfamily. Ras family.</text>
</comment>
<gene>
    <name evidence="6" type="ORF">MNOR_LOCUS37922</name>
</gene>
<keyword evidence="3" id="KW-0378">Hydrolase</keyword>
<dbReference type="PROSITE" id="PS51419">
    <property type="entry name" value="RAB"/>
    <property type="match status" value="1"/>
</dbReference>
<accession>A0AAV2SIU3</accession>
<reference evidence="6 7" key="1">
    <citation type="submission" date="2024-05" db="EMBL/GenBank/DDBJ databases">
        <authorList>
            <person name="Wallberg A."/>
        </authorList>
    </citation>
    <scope>NUCLEOTIDE SEQUENCE [LARGE SCALE GENOMIC DNA]</scope>
</reference>
<dbReference type="Gene3D" id="3.40.50.300">
    <property type="entry name" value="P-loop containing nucleotide triphosphate hydrolases"/>
    <property type="match status" value="1"/>
</dbReference>
<dbReference type="InterPro" id="IPR027417">
    <property type="entry name" value="P-loop_NTPase"/>
</dbReference>
<feature type="region of interest" description="Disordered" evidence="5">
    <location>
        <begin position="258"/>
        <end position="295"/>
    </location>
</feature>
<dbReference type="GO" id="GO:0003925">
    <property type="term" value="F:G protein activity"/>
    <property type="evidence" value="ECO:0007669"/>
    <property type="project" value="UniProtKB-EC"/>
</dbReference>
<evidence type="ECO:0000256" key="4">
    <source>
        <dbReference type="ARBA" id="ARBA00048098"/>
    </source>
</evidence>
<feature type="non-terminal residue" evidence="6">
    <location>
        <position position="295"/>
    </location>
</feature>
<dbReference type="PROSITE" id="PS51421">
    <property type="entry name" value="RAS"/>
    <property type="match status" value="1"/>
</dbReference>
<evidence type="ECO:0000313" key="7">
    <source>
        <dbReference type="Proteomes" id="UP001497623"/>
    </source>
</evidence>
<dbReference type="EMBL" id="CAXKWB010080967">
    <property type="protein sequence ID" value="CAL4205425.1"/>
    <property type="molecule type" value="Genomic_DNA"/>
</dbReference>
<comment type="caution">
    <text evidence="6">The sequence shown here is derived from an EMBL/GenBank/DDBJ whole genome shotgun (WGS) entry which is preliminary data.</text>
</comment>
<evidence type="ECO:0000313" key="6">
    <source>
        <dbReference type="EMBL" id="CAL4205425.1"/>
    </source>
</evidence>
<dbReference type="SMART" id="SM00173">
    <property type="entry name" value="RAS"/>
    <property type="match status" value="1"/>
</dbReference>
<evidence type="ECO:0000256" key="3">
    <source>
        <dbReference type="ARBA" id="ARBA00022801"/>
    </source>
</evidence>
<evidence type="ECO:0000256" key="5">
    <source>
        <dbReference type="SAM" id="MobiDB-lite"/>
    </source>
</evidence>
<keyword evidence="7" id="KW-1185">Reference proteome</keyword>
<dbReference type="AlphaFoldDB" id="A0AAV2SIU3"/>
<dbReference type="Proteomes" id="UP001497623">
    <property type="component" value="Unassembled WGS sequence"/>
</dbReference>